<sequence>MDAQWTLIWNSSNSNKESRRTQRKTGDGLMPDDYRARDTARVSQFQVTGKKYADDTTISINRVQRFWNRSKNKLIKRKHGSIIKTKDTELHRQDTEIGDTIRAERQSLYRPAFERMRDEFFATIDTIEIERQLLGLSICEISEAEDTGRIDSLCIYRTGTPSTDSLPIVRLHS</sequence>
<evidence type="ECO:0000313" key="2">
    <source>
        <dbReference type="EMBL" id="OJD19360.1"/>
    </source>
</evidence>
<reference evidence="2 3" key="1">
    <citation type="submission" date="2015-08" db="EMBL/GenBank/DDBJ databases">
        <title>Emmonsia species relationships and genome sequence.</title>
        <authorList>
            <person name="Cuomo C.A."/>
            <person name="Schwartz I.S."/>
            <person name="Kenyon C."/>
            <person name="De Hoog G.S."/>
            <person name="Govender N.P."/>
            <person name="Botha A."/>
            <person name="Moreno L."/>
            <person name="De Vries M."/>
            <person name="Munoz J.F."/>
            <person name="Stielow J.B."/>
        </authorList>
    </citation>
    <scope>NUCLEOTIDE SEQUENCE [LARGE SCALE GENOMIC DNA]</scope>
    <source>
        <strain evidence="2 3">EI222</strain>
    </source>
</reference>
<dbReference type="VEuPathDB" id="FungiDB:ACJ73_08647"/>
<keyword evidence="3" id="KW-1185">Reference proteome</keyword>
<comment type="caution">
    <text evidence="2">The sequence shown here is derived from an EMBL/GenBank/DDBJ whole genome shotgun (WGS) entry which is preliminary data.</text>
</comment>
<dbReference type="Pfam" id="PF11917">
    <property type="entry name" value="DUF3435"/>
    <property type="match status" value="1"/>
</dbReference>
<evidence type="ECO:0000313" key="3">
    <source>
        <dbReference type="Proteomes" id="UP000242791"/>
    </source>
</evidence>
<dbReference type="AlphaFoldDB" id="A0A1J9PSF4"/>
<protein>
    <submittedName>
        <fullName evidence="2">Uncharacterized protein</fullName>
    </submittedName>
</protein>
<dbReference type="InterPro" id="IPR021842">
    <property type="entry name" value="DUF3435"/>
</dbReference>
<evidence type="ECO:0000256" key="1">
    <source>
        <dbReference type="SAM" id="MobiDB-lite"/>
    </source>
</evidence>
<dbReference type="EMBL" id="LGTZ01002112">
    <property type="protein sequence ID" value="OJD19360.1"/>
    <property type="molecule type" value="Genomic_DNA"/>
</dbReference>
<dbReference type="OrthoDB" id="4206057at2759"/>
<feature type="compositionally biased region" description="Basic and acidic residues" evidence="1">
    <location>
        <begin position="16"/>
        <end position="30"/>
    </location>
</feature>
<dbReference type="Proteomes" id="UP000242791">
    <property type="component" value="Unassembled WGS sequence"/>
</dbReference>
<accession>A0A1J9PSF4</accession>
<gene>
    <name evidence="2" type="ORF">ACJ73_08647</name>
</gene>
<feature type="region of interest" description="Disordered" evidence="1">
    <location>
        <begin position="10"/>
        <end position="30"/>
    </location>
</feature>
<organism evidence="2 3">
    <name type="scientific">Blastomyces percursus</name>
    <dbReference type="NCBI Taxonomy" id="1658174"/>
    <lineage>
        <taxon>Eukaryota</taxon>
        <taxon>Fungi</taxon>
        <taxon>Dikarya</taxon>
        <taxon>Ascomycota</taxon>
        <taxon>Pezizomycotina</taxon>
        <taxon>Eurotiomycetes</taxon>
        <taxon>Eurotiomycetidae</taxon>
        <taxon>Onygenales</taxon>
        <taxon>Ajellomycetaceae</taxon>
        <taxon>Blastomyces</taxon>
    </lineage>
</organism>
<name>A0A1J9PSF4_9EURO</name>
<dbReference type="STRING" id="1658174.A0A1J9PSF4"/>
<proteinExistence type="predicted"/>